<accession>A0AA45WY34</accession>
<protein>
    <recommendedName>
        <fullName evidence="4">DUF4179 domain-containing protein</fullName>
    </recommendedName>
</protein>
<sequence length="438" mass="49454">MTEKQIQTLMQQLDNDLLAEEFHHTLGDLDIDVDAISQKTFAKLKKERLKMKRKRMYPLLAASLVAVVCVSSVYASDISDFVKSFFPQKAIYSTVVAGEAFYLDTPLPLNESNKLETVMFTETGLEMTLTFPLAEDKLPEITVVTEDGHHYKPGGYGYEGDHLLLSFWNETDENYIFFPTNAFELIIEENSYAVRLTEGTSVVNNGEIKPAEETTIDWIRVGYQKTDHGVHILTNFDDPELRLVNIGEPMYREVTQMFKNENGIIGSATSPMTHPLLGYDDENNVYTYSLAQDAVGRPITQFEAQVPDGKKINLKIPSLIVGYQKTFDSFNVNIPEINEEVTIDREIDLNLQKMVLQSIKRTSATTAELVFGVNTGGSNEVTVRDVDFYSEDVFSGESVWQGNTCTMTITFEEDLTSAAFNASWPTFEVKGDWEMMIE</sequence>
<proteinExistence type="predicted"/>
<name>A0AA45WY34_9CLOT</name>
<dbReference type="EMBL" id="FXUF01000012">
    <property type="protein sequence ID" value="SMP65151.1"/>
    <property type="molecule type" value="Genomic_DNA"/>
</dbReference>
<dbReference type="RefSeq" id="WP_283410118.1">
    <property type="nucleotide sequence ID" value="NZ_FXUF01000012.1"/>
</dbReference>
<evidence type="ECO:0000313" key="2">
    <source>
        <dbReference type="EMBL" id="SMP65151.1"/>
    </source>
</evidence>
<evidence type="ECO:0000256" key="1">
    <source>
        <dbReference type="SAM" id="Phobius"/>
    </source>
</evidence>
<keyword evidence="1" id="KW-0812">Transmembrane</keyword>
<comment type="caution">
    <text evidence="2">The sequence shown here is derived from an EMBL/GenBank/DDBJ whole genome shotgun (WGS) entry which is preliminary data.</text>
</comment>
<keyword evidence="1" id="KW-0472">Membrane</keyword>
<evidence type="ECO:0008006" key="4">
    <source>
        <dbReference type="Google" id="ProtNLM"/>
    </source>
</evidence>
<reference evidence="2" key="1">
    <citation type="submission" date="2017-05" db="EMBL/GenBank/DDBJ databases">
        <authorList>
            <person name="Varghese N."/>
            <person name="Submissions S."/>
        </authorList>
    </citation>
    <scope>NUCLEOTIDE SEQUENCE</scope>
    <source>
        <strain evidence="2">Su22</strain>
    </source>
</reference>
<evidence type="ECO:0000313" key="3">
    <source>
        <dbReference type="Proteomes" id="UP001158066"/>
    </source>
</evidence>
<dbReference type="Proteomes" id="UP001158066">
    <property type="component" value="Unassembled WGS sequence"/>
</dbReference>
<dbReference type="AlphaFoldDB" id="A0AA45WY34"/>
<gene>
    <name evidence="2" type="ORF">SAMN06296020_11271</name>
</gene>
<organism evidence="2 3">
    <name type="scientific">Anoxynatronum buryatiense</name>
    <dbReference type="NCBI Taxonomy" id="489973"/>
    <lineage>
        <taxon>Bacteria</taxon>
        <taxon>Bacillati</taxon>
        <taxon>Bacillota</taxon>
        <taxon>Clostridia</taxon>
        <taxon>Eubacteriales</taxon>
        <taxon>Clostridiaceae</taxon>
        <taxon>Anoxynatronum</taxon>
    </lineage>
</organism>
<keyword evidence="1" id="KW-1133">Transmembrane helix</keyword>
<keyword evidence="3" id="KW-1185">Reference proteome</keyword>
<feature type="transmembrane region" description="Helical" evidence="1">
    <location>
        <begin position="56"/>
        <end position="75"/>
    </location>
</feature>